<dbReference type="NCBIfam" id="TIGR00128">
    <property type="entry name" value="fabD"/>
    <property type="match status" value="1"/>
</dbReference>
<dbReference type="Gene3D" id="3.40.366.10">
    <property type="entry name" value="Malonyl-Coenzyme A Acyl Carrier Protein, domain 2"/>
    <property type="match status" value="1"/>
</dbReference>
<sequence length="284" mass="31197">MRIQIFPGQGSQHVGMGTELFNGAPDELAAADAVLGWSVRELCLEDRDRKLNQTAWTQPALYVVNALAYLKKVRETGQRPELVAGHSLGEYNALFAAGAFDFITGLRLVQRRAAVMAKARDGGMAAVIGLSAARVREVLREAKLEEIDLANLNAPEQQVLSGPVESLAQAEAVFTRVGVRGFKRLPVSAAFHSRYMHEARQEFESFLEDFVLSSPRIPVISNVEAKPYPPGALKRLLVEQITSPVRWEESVQYLLQQPGPDLEEVGPGRVLTTLVAQIRRKGAS</sequence>
<dbReference type="InterPro" id="IPR016036">
    <property type="entry name" value="Malonyl_transacylase_ACP-bd"/>
</dbReference>
<dbReference type="RefSeq" id="WP_272134645.1">
    <property type="nucleotide sequence ID" value="NZ_JAQNDM010000001.1"/>
</dbReference>
<dbReference type="Pfam" id="PF00698">
    <property type="entry name" value="Acyl_transf_1"/>
    <property type="match status" value="1"/>
</dbReference>
<evidence type="ECO:0000256" key="1">
    <source>
        <dbReference type="ARBA" id="ARBA00013258"/>
    </source>
</evidence>
<keyword evidence="4 6" id="KW-0012">Acyltransferase</keyword>
<dbReference type="SUPFAM" id="SSF52151">
    <property type="entry name" value="FabD/lysophospholipase-like"/>
    <property type="match status" value="1"/>
</dbReference>
<evidence type="ECO:0000256" key="6">
    <source>
        <dbReference type="PIRNR" id="PIRNR000446"/>
    </source>
</evidence>
<proteinExistence type="inferred from homology"/>
<feature type="domain" description="Malonyl-CoA:ACP transacylase (MAT)" evidence="7">
    <location>
        <begin position="5"/>
        <end position="282"/>
    </location>
</feature>
<dbReference type="PIRSF" id="PIRSF000446">
    <property type="entry name" value="Mct"/>
    <property type="match status" value="1"/>
</dbReference>
<reference evidence="8 9" key="1">
    <citation type="submission" date="2022-11" db="EMBL/GenBank/DDBJ databases">
        <title>Minimal conservation of predation-associated metabolite biosynthetic gene clusters underscores biosynthetic potential of Myxococcota including descriptions for ten novel species: Archangium lansinium sp. nov., Myxococcus landrumus sp. nov., Nannocystis bai.</title>
        <authorList>
            <person name="Ahearne A."/>
            <person name="Stevens C."/>
            <person name="Dowd S."/>
        </authorList>
    </citation>
    <scope>NUCLEOTIDE SEQUENCE [LARGE SCALE GENOMIC DNA]</scope>
    <source>
        <strain evidence="8 9">NCWAL01</strain>
    </source>
</reference>
<dbReference type="InterPro" id="IPR050858">
    <property type="entry name" value="Mal-CoA-ACP_Trans/PKS_FabD"/>
</dbReference>
<name>A0ABT5D185_9BACT</name>
<evidence type="ECO:0000256" key="2">
    <source>
        <dbReference type="ARBA" id="ARBA00018953"/>
    </source>
</evidence>
<comment type="similarity">
    <text evidence="6">Belongs to the fabD family.</text>
</comment>
<dbReference type="SMART" id="SM00827">
    <property type="entry name" value="PKS_AT"/>
    <property type="match status" value="1"/>
</dbReference>
<dbReference type="SUPFAM" id="SSF55048">
    <property type="entry name" value="Probable ACP-binding domain of malonyl-CoA ACP transacylase"/>
    <property type="match status" value="1"/>
</dbReference>
<dbReference type="InterPro" id="IPR004410">
    <property type="entry name" value="Malonyl_CoA-ACP_transAc_FabD"/>
</dbReference>
<evidence type="ECO:0000256" key="5">
    <source>
        <dbReference type="ARBA" id="ARBA00048462"/>
    </source>
</evidence>
<dbReference type="InterPro" id="IPR024925">
    <property type="entry name" value="Malonyl_CoA-ACP_transAc"/>
</dbReference>
<evidence type="ECO:0000313" key="8">
    <source>
        <dbReference type="EMBL" id="MDC0707425.1"/>
    </source>
</evidence>
<gene>
    <name evidence="8" type="primary">fabD</name>
    <name evidence="8" type="ORF">POL68_02985</name>
</gene>
<protein>
    <recommendedName>
        <fullName evidence="2 6">Malonyl CoA-acyl carrier protein transacylase</fullName>
        <ecNumber evidence="1 6">2.3.1.39</ecNumber>
    </recommendedName>
</protein>
<dbReference type="PANTHER" id="PTHR42681">
    <property type="entry name" value="MALONYL-COA-ACYL CARRIER PROTEIN TRANSACYLASE, MITOCHONDRIAL"/>
    <property type="match status" value="1"/>
</dbReference>
<evidence type="ECO:0000256" key="4">
    <source>
        <dbReference type="ARBA" id="ARBA00023315"/>
    </source>
</evidence>
<dbReference type="InterPro" id="IPR016035">
    <property type="entry name" value="Acyl_Trfase/lysoPLipase"/>
</dbReference>
<dbReference type="Gene3D" id="3.30.70.250">
    <property type="entry name" value="Malonyl-CoA ACP transacylase, ACP-binding"/>
    <property type="match status" value="1"/>
</dbReference>
<keyword evidence="9" id="KW-1185">Reference proteome</keyword>
<dbReference type="EMBL" id="JAQNDM010000001">
    <property type="protein sequence ID" value="MDC0707425.1"/>
    <property type="molecule type" value="Genomic_DNA"/>
</dbReference>
<dbReference type="InterPro" id="IPR014043">
    <property type="entry name" value="Acyl_transferase_dom"/>
</dbReference>
<organism evidence="8 9">
    <name type="scientific">Stigmatella ashevillensis</name>
    <dbReference type="NCBI Taxonomy" id="2995309"/>
    <lineage>
        <taxon>Bacteria</taxon>
        <taxon>Pseudomonadati</taxon>
        <taxon>Myxococcota</taxon>
        <taxon>Myxococcia</taxon>
        <taxon>Myxococcales</taxon>
        <taxon>Cystobacterineae</taxon>
        <taxon>Archangiaceae</taxon>
        <taxon>Stigmatella</taxon>
    </lineage>
</organism>
<dbReference type="PANTHER" id="PTHR42681:SF1">
    <property type="entry name" value="MALONYL-COA-ACYL CARRIER PROTEIN TRANSACYLASE, MITOCHONDRIAL"/>
    <property type="match status" value="1"/>
</dbReference>
<dbReference type="GO" id="GO:0004314">
    <property type="term" value="F:[acyl-carrier-protein] S-malonyltransferase activity"/>
    <property type="evidence" value="ECO:0007669"/>
    <property type="project" value="UniProtKB-EC"/>
</dbReference>
<dbReference type="EC" id="2.3.1.39" evidence="1 6"/>
<evidence type="ECO:0000313" key="9">
    <source>
        <dbReference type="Proteomes" id="UP001221838"/>
    </source>
</evidence>
<dbReference type="InterPro" id="IPR001227">
    <property type="entry name" value="Ac_transferase_dom_sf"/>
</dbReference>
<comment type="caution">
    <text evidence="8">The sequence shown here is derived from an EMBL/GenBank/DDBJ whole genome shotgun (WGS) entry which is preliminary data.</text>
</comment>
<evidence type="ECO:0000256" key="3">
    <source>
        <dbReference type="ARBA" id="ARBA00022679"/>
    </source>
</evidence>
<dbReference type="Proteomes" id="UP001221838">
    <property type="component" value="Unassembled WGS sequence"/>
</dbReference>
<accession>A0ABT5D185</accession>
<comment type="catalytic activity">
    <reaction evidence="5 6">
        <text>holo-[ACP] + malonyl-CoA = malonyl-[ACP] + CoA</text>
        <dbReference type="Rhea" id="RHEA:41792"/>
        <dbReference type="Rhea" id="RHEA-COMP:9623"/>
        <dbReference type="Rhea" id="RHEA-COMP:9685"/>
        <dbReference type="ChEBI" id="CHEBI:57287"/>
        <dbReference type="ChEBI" id="CHEBI:57384"/>
        <dbReference type="ChEBI" id="CHEBI:64479"/>
        <dbReference type="ChEBI" id="CHEBI:78449"/>
        <dbReference type="EC" id="2.3.1.39"/>
    </reaction>
</comment>
<keyword evidence="3 6" id="KW-0808">Transferase</keyword>
<evidence type="ECO:0000259" key="7">
    <source>
        <dbReference type="SMART" id="SM00827"/>
    </source>
</evidence>